<dbReference type="InterPro" id="IPR041522">
    <property type="entry name" value="CdaR_GGDEF"/>
</dbReference>
<keyword evidence="6" id="KW-1185">Reference proteome</keyword>
<evidence type="ECO:0000256" key="1">
    <source>
        <dbReference type="ARBA" id="ARBA00006754"/>
    </source>
</evidence>
<evidence type="ECO:0000313" key="5">
    <source>
        <dbReference type="EMBL" id="GIJ25570.1"/>
    </source>
</evidence>
<evidence type="ECO:0000259" key="3">
    <source>
        <dbReference type="Pfam" id="PF13556"/>
    </source>
</evidence>
<evidence type="ECO:0000259" key="4">
    <source>
        <dbReference type="Pfam" id="PF17853"/>
    </source>
</evidence>
<dbReference type="InterPro" id="IPR042070">
    <property type="entry name" value="PucR_C-HTH_sf"/>
</dbReference>
<dbReference type="InterPro" id="IPR025736">
    <property type="entry name" value="PucR_C-HTH_dom"/>
</dbReference>
<organism evidence="5 6">
    <name type="scientific">Micromonospora qiuiae</name>
    <dbReference type="NCBI Taxonomy" id="502268"/>
    <lineage>
        <taxon>Bacteria</taxon>
        <taxon>Bacillati</taxon>
        <taxon>Actinomycetota</taxon>
        <taxon>Actinomycetes</taxon>
        <taxon>Micromonosporales</taxon>
        <taxon>Micromonosporaceae</taxon>
        <taxon>Micromonospora</taxon>
    </lineage>
</organism>
<proteinExistence type="inferred from homology"/>
<dbReference type="PANTHER" id="PTHR33744">
    <property type="entry name" value="CARBOHYDRATE DIACID REGULATOR"/>
    <property type="match status" value="1"/>
</dbReference>
<dbReference type="Pfam" id="PF17853">
    <property type="entry name" value="GGDEF_2"/>
    <property type="match status" value="1"/>
</dbReference>
<dbReference type="EMBL" id="BOPC01000011">
    <property type="protein sequence ID" value="GIJ25570.1"/>
    <property type="molecule type" value="Genomic_DNA"/>
</dbReference>
<evidence type="ECO:0000256" key="2">
    <source>
        <dbReference type="SAM" id="MobiDB-lite"/>
    </source>
</evidence>
<dbReference type="PANTHER" id="PTHR33744:SF7">
    <property type="entry name" value="PUCR FAMILY TRANSCRIPTIONAL REGULATOR"/>
    <property type="match status" value="1"/>
</dbReference>
<feature type="compositionally biased region" description="Basic and acidic residues" evidence="2">
    <location>
        <begin position="511"/>
        <end position="521"/>
    </location>
</feature>
<feature type="domain" description="PucR C-terminal helix-turn-helix" evidence="3">
    <location>
        <begin position="433"/>
        <end position="490"/>
    </location>
</feature>
<accession>A0ABQ4J619</accession>
<gene>
    <name evidence="5" type="ORF">Vqi01_07320</name>
</gene>
<dbReference type="Gene3D" id="1.10.10.2840">
    <property type="entry name" value="PucR C-terminal helix-turn-helix domain"/>
    <property type="match status" value="1"/>
</dbReference>
<feature type="region of interest" description="Disordered" evidence="2">
    <location>
        <begin position="502"/>
        <end position="521"/>
    </location>
</feature>
<dbReference type="Pfam" id="PF13556">
    <property type="entry name" value="HTH_30"/>
    <property type="match status" value="1"/>
</dbReference>
<dbReference type="Proteomes" id="UP000653076">
    <property type="component" value="Unassembled WGS sequence"/>
</dbReference>
<protein>
    <recommendedName>
        <fullName evidence="7">PucR family transcriptional regulator</fullName>
    </recommendedName>
</protein>
<comment type="caution">
    <text evidence="5">The sequence shown here is derived from an EMBL/GenBank/DDBJ whole genome shotgun (WGS) entry which is preliminary data.</text>
</comment>
<evidence type="ECO:0000313" key="6">
    <source>
        <dbReference type="Proteomes" id="UP000653076"/>
    </source>
</evidence>
<evidence type="ECO:0008006" key="7">
    <source>
        <dbReference type="Google" id="ProtNLM"/>
    </source>
</evidence>
<dbReference type="InterPro" id="IPR051448">
    <property type="entry name" value="CdaR-like_regulators"/>
</dbReference>
<comment type="similarity">
    <text evidence="1">Belongs to the CdaR family.</text>
</comment>
<name>A0ABQ4J619_9ACTN</name>
<sequence length="521" mass="54875">MREAGEPTVVFGDGRLLVRAWSARLPLGATVLGLPVRHRPLLAFSPSPVGAHPMCPAVARRIVVTVEDFTVLAGPDGPRSAYPAPASARPPTAAVGVQVRACQARWVSESGGTDLTATLRRIERAAGALATASVSRMDETLPWFRELPADQRSWVMLVAQAGARSLVQWLRSGGGATEGTQEVSDEVFATAPQALARSITLQQTVALIKVTIDVVEEQVGDLAAPGEEPQLREAVLRYSREIAFAAARVYARAAESRGSWDARLQALLVDALLRGDSPDVLASRAAALGWTDAPPVSVAVGPSPGGEVSVVLHTVYRQARRIGVEVIGGVHGDRLVIVLGGAADPVAATGKLLTAFGDGPVVVGPAVPSLDEATESARAALAGYRAAPAWPAAPRPVHAGDLLPERALAGDAEARRRLRHDVYATLVRASGELLETLDAFFAAGGTLESAARALFVHPNTVRYRLRRIAEVTGFSPLAPRDAFALRVALTVGRLDPVVPTQTMVPAAGKRSQKDDDQRQSL</sequence>
<feature type="domain" description="CdaR GGDEF-like" evidence="4">
    <location>
        <begin position="275"/>
        <end position="383"/>
    </location>
</feature>
<reference evidence="5 6" key="1">
    <citation type="submission" date="2021-01" db="EMBL/GenBank/DDBJ databases">
        <title>Whole genome shotgun sequence of Verrucosispora qiuiae NBRC 106684.</title>
        <authorList>
            <person name="Komaki H."/>
            <person name="Tamura T."/>
        </authorList>
    </citation>
    <scope>NUCLEOTIDE SEQUENCE [LARGE SCALE GENOMIC DNA]</scope>
    <source>
        <strain evidence="5 6">NBRC 106684</strain>
    </source>
</reference>